<dbReference type="Proteomes" id="UP001054837">
    <property type="component" value="Unassembled WGS sequence"/>
</dbReference>
<keyword evidence="2" id="KW-1185">Reference proteome</keyword>
<organism evidence="1 2">
    <name type="scientific">Caerostris darwini</name>
    <dbReference type="NCBI Taxonomy" id="1538125"/>
    <lineage>
        <taxon>Eukaryota</taxon>
        <taxon>Metazoa</taxon>
        <taxon>Ecdysozoa</taxon>
        <taxon>Arthropoda</taxon>
        <taxon>Chelicerata</taxon>
        <taxon>Arachnida</taxon>
        <taxon>Araneae</taxon>
        <taxon>Araneomorphae</taxon>
        <taxon>Entelegynae</taxon>
        <taxon>Araneoidea</taxon>
        <taxon>Araneidae</taxon>
        <taxon>Caerostris</taxon>
    </lineage>
</organism>
<comment type="caution">
    <text evidence="1">The sequence shown here is derived from an EMBL/GenBank/DDBJ whole genome shotgun (WGS) entry which is preliminary data.</text>
</comment>
<reference evidence="1 2" key="1">
    <citation type="submission" date="2021-06" db="EMBL/GenBank/DDBJ databases">
        <title>Caerostris darwini draft genome.</title>
        <authorList>
            <person name="Kono N."/>
            <person name="Arakawa K."/>
        </authorList>
    </citation>
    <scope>NUCLEOTIDE SEQUENCE [LARGE SCALE GENOMIC DNA]</scope>
</reference>
<evidence type="ECO:0000313" key="2">
    <source>
        <dbReference type="Proteomes" id="UP001054837"/>
    </source>
</evidence>
<protein>
    <submittedName>
        <fullName evidence="1">Uncharacterized protein</fullName>
    </submittedName>
</protein>
<evidence type="ECO:0000313" key="1">
    <source>
        <dbReference type="EMBL" id="GIY54915.1"/>
    </source>
</evidence>
<dbReference type="EMBL" id="BPLQ01011003">
    <property type="protein sequence ID" value="GIY54915.1"/>
    <property type="molecule type" value="Genomic_DNA"/>
</dbReference>
<dbReference type="AlphaFoldDB" id="A0AAV4UBB8"/>
<accession>A0AAV4UBB8</accession>
<proteinExistence type="predicted"/>
<name>A0AAV4UBB8_9ARAC</name>
<gene>
    <name evidence="1" type="ORF">CDAR_216411</name>
</gene>
<sequence>MTEFDTRPPEELRVTQCIIIISSVSSAPSRKQCPSVAGQQSYSWMGNQMMKSSHPFCKVCSHRSFLLIAQTVLSAQSSLLFRGPEVREKVFSNAI</sequence>